<dbReference type="RefSeq" id="WP_012418477.1">
    <property type="nucleotide sequence ID" value="NC_010645.1"/>
</dbReference>
<evidence type="ECO:0000313" key="12">
    <source>
        <dbReference type="Proteomes" id="UP000001977"/>
    </source>
</evidence>
<dbReference type="HOGENOM" id="CLU_014653_3_1_4"/>
<evidence type="ECO:0000256" key="2">
    <source>
        <dbReference type="ARBA" id="ARBA00022475"/>
    </source>
</evidence>
<evidence type="ECO:0000256" key="9">
    <source>
        <dbReference type="SAM" id="Phobius"/>
    </source>
</evidence>
<dbReference type="Proteomes" id="UP000001977">
    <property type="component" value="Chromosome"/>
</dbReference>
<feature type="binding site" evidence="8">
    <location>
        <position position="281"/>
    </location>
    <ligand>
        <name>Mn(2+)</name>
        <dbReference type="ChEBI" id="CHEBI:29035"/>
    </ligand>
</feature>
<comment type="subcellular location">
    <subcellularLocation>
        <location evidence="1">Cell membrane</location>
        <topology evidence="1">Multi-pass membrane protein</topology>
    </subcellularLocation>
</comment>
<proteinExistence type="predicted"/>
<dbReference type="InterPro" id="IPR050448">
    <property type="entry name" value="OpgB/LTA_synthase_biosynth"/>
</dbReference>
<organism evidence="11 12">
    <name type="scientific">Bordetella avium (strain 197N)</name>
    <dbReference type="NCBI Taxonomy" id="360910"/>
    <lineage>
        <taxon>Bacteria</taxon>
        <taxon>Pseudomonadati</taxon>
        <taxon>Pseudomonadota</taxon>
        <taxon>Betaproteobacteria</taxon>
        <taxon>Burkholderiales</taxon>
        <taxon>Alcaligenaceae</taxon>
        <taxon>Bordetella</taxon>
    </lineage>
</organism>
<dbReference type="InterPro" id="IPR000917">
    <property type="entry name" value="Sulfatase_N"/>
</dbReference>
<feature type="transmembrane region" description="Helical" evidence="9">
    <location>
        <begin position="162"/>
        <end position="180"/>
    </location>
</feature>
<name>Q2KVN8_BORA1</name>
<protein>
    <submittedName>
        <fullName evidence="11">Membrane-associated sulfatase</fullName>
    </submittedName>
</protein>
<feature type="transmembrane region" description="Helical" evidence="9">
    <location>
        <begin position="6"/>
        <end position="26"/>
    </location>
</feature>
<dbReference type="Pfam" id="PF00884">
    <property type="entry name" value="Sulfatase"/>
    <property type="match status" value="1"/>
</dbReference>
<dbReference type="InterPro" id="IPR012160">
    <property type="entry name" value="LtaS-like"/>
</dbReference>
<evidence type="ECO:0000256" key="6">
    <source>
        <dbReference type="PIRSR" id="PIRSR005091-1"/>
    </source>
</evidence>
<keyword evidence="5 9" id="KW-0472">Membrane</keyword>
<evidence type="ECO:0000256" key="7">
    <source>
        <dbReference type="PIRSR" id="PIRSR005091-2"/>
    </source>
</evidence>
<dbReference type="PANTHER" id="PTHR47371:SF3">
    <property type="entry name" value="PHOSPHOGLYCEROL TRANSFERASE I"/>
    <property type="match status" value="1"/>
</dbReference>
<dbReference type="InterPro" id="IPR017850">
    <property type="entry name" value="Alkaline_phosphatase_core_sf"/>
</dbReference>
<dbReference type="eggNOG" id="COG1368">
    <property type="taxonomic scope" value="Bacteria"/>
</dbReference>
<feature type="domain" description="Sulfatase N-terminal" evidence="10">
    <location>
        <begin position="274"/>
        <end position="540"/>
    </location>
</feature>
<feature type="binding site" evidence="8">
    <location>
        <position position="490"/>
    </location>
    <ligand>
        <name>Mn(2+)</name>
        <dbReference type="ChEBI" id="CHEBI:29035"/>
    </ligand>
</feature>
<evidence type="ECO:0000256" key="4">
    <source>
        <dbReference type="ARBA" id="ARBA00022989"/>
    </source>
</evidence>
<dbReference type="EMBL" id="AM167904">
    <property type="protein sequence ID" value="CAJ50447.1"/>
    <property type="molecule type" value="Genomic_DNA"/>
</dbReference>
<evidence type="ECO:0000259" key="10">
    <source>
        <dbReference type="Pfam" id="PF00884"/>
    </source>
</evidence>
<dbReference type="CDD" id="cd16015">
    <property type="entry name" value="LTA_synthase"/>
    <property type="match status" value="1"/>
</dbReference>
<dbReference type="GO" id="GO:0005886">
    <property type="term" value="C:plasma membrane"/>
    <property type="evidence" value="ECO:0007669"/>
    <property type="project" value="UniProtKB-SubCell"/>
</dbReference>
<dbReference type="KEGG" id="bav:BAV2837"/>
<feature type="transmembrane region" description="Helical" evidence="9">
    <location>
        <begin position="129"/>
        <end position="156"/>
    </location>
</feature>
<keyword evidence="3 9" id="KW-0812">Transmembrane</keyword>
<dbReference type="OrthoDB" id="9760224at2"/>
<evidence type="ECO:0000256" key="3">
    <source>
        <dbReference type="ARBA" id="ARBA00022692"/>
    </source>
</evidence>
<dbReference type="Gene3D" id="3.40.720.10">
    <property type="entry name" value="Alkaline Phosphatase, subunit A"/>
    <property type="match status" value="1"/>
</dbReference>
<dbReference type="SUPFAM" id="SSF53649">
    <property type="entry name" value="Alkaline phosphatase-like"/>
    <property type="match status" value="1"/>
</dbReference>
<dbReference type="PANTHER" id="PTHR47371">
    <property type="entry name" value="LIPOTEICHOIC ACID SYNTHASE"/>
    <property type="match status" value="1"/>
</dbReference>
<gene>
    <name evidence="11" type="ordered locus">BAV2837</name>
</gene>
<feature type="transmembrane region" description="Helical" evidence="9">
    <location>
        <begin position="72"/>
        <end position="92"/>
    </location>
</feature>
<evidence type="ECO:0000256" key="8">
    <source>
        <dbReference type="PIRSR" id="PIRSR005091-3"/>
    </source>
</evidence>
<evidence type="ECO:0000313" key="11">
    <source>
        <dbReference type="EMBL" id="CAJ50447.1"/>
    </source>
</evidence>
<feature type="binding site" evidence="8">
    <location>
        <position position="489"/>
    </location>
    <ligand>
        <name>Mn(2+)</name>
        <dbReference type="ChEBI" id="CHEBI:29035"/>
    </ligand>
</feature>
<keyword evidence="7" id="KW-0464">Manganese</keyword>
<dbReference type="STRING" id="360910.BAV2837"/>
<dbReference type="GO" id="GO:0046872">
    <property type="term" value="F:metal ion binding"/>
    <property type="evidence" value="ECO:0007669"/>
    <property type="project" value="UniProtKB-KW"/>
</dbReference>
<feature type="transmembrane region" description="Helical" evidence="9">
    <location>
        <begin position="47"/>
        <end position="66"/>
    </location>
</feature>
<evidence type="ECO:0000256" key="1">
    <source>
        <dbReference type="ARBA" id="ARBA00004651"/>
    </source>
</evidence>
<feature type="active site" evidence="6">
    <location>
        <position position="320"/>
    </location>
</feature>
<keyword evidence="7" id="KW-0479">Metal-binding</keyword>
<keyword evidence="2" id="KW-1003">Cell membrane</keyword>
<reference evidence="11 12" key="1">
    <citation type="journal article" date="2006" name="J. Bacteriol.">
        <title>Comparison of the genome sequence of the poultry pathogen Bordetella avium with those of B. bronchiseptica, B. pertussis, and B. parapertussis reveals extensive diversity in surface structures associated with host interaction.</title>
        <authorList>
            <person name="Sebaihia M."/>
            <person name="Preston A."/>
            <person name="Maskell D.J."/>
            <person name="Kuzmiak H."/>
            <person name="Connell T.D."/>
            <person name="King N.D."/>
            <person name="Orndorff P.E."/>
            <person name="Miyamoto D.M."/>
            <person name="Thomson N.R."/>
            <person name="Harris D."/>
            <person name="Goble A."/>
            <person name="Lord A."/>
            <person name="Murphy L."/>
            <person name="Quail M.A."/>
            <person name="Rutter S."/>
            <person name="Squares R."/>
            <person name="Squares S."/>
            <person name="Woodward J."/>
            <person name="Parkhill J."/>
            <person name="Temple L.M."/>
        </authorList>
    </citation>
    <scope>NUCLEOTIDE SEQUENCE [LARGE SCALE GENOMIC DNA]</scope>
    <source>
        <strain evidence="11 12">197N</strain>
    </source>
</reference>
<dbReference type="AlphaFoldDB" id="Q2KVN8"/>
<dbReference type="Gene3D" id="3.30.1120.80">
    <property type="match status" value="1"/>
</dbReference>
<keyword evidence="4 9" id="KW-1133">Transmembrane helix</keyword>
<evidence type="ECO:0000256" key="5">
    <source>
        <dbReference type="ARBA" id="ARBA00023136"/>
    </source>
</evidence>
<sequence>MYSQIAVFIGASLLFLTACRLALMVWQRERVAESRHPWQILLGGLRIDAHLIGVAVALPLALAPWLGDAPTAITINGIWLLIAWSLICLLEFSTPQFIIEYDTRPNQLYVVYLKYPKEVFSMLFKEYRLALFLGVAALLGMVAAGHALLGTAWLFPEPVFSWWWRPVLTLVGIAACVLAIRGTLQHRPINPSTVAFCGDGMINALALNSLYSVMYSVYSLKNEASASSAYGDMDETEVQTLVRASSRIPGPIPEGGIPTLHRQTPAAKPAKKRHLVLIVEESLGAQFVGHLGGSGCTPEMDKLAPIAWAFQHAYATGTRSVRGLEALVAGFPPSLSQAALRLPGAQSRFFTLAQLLGTQGYRNGFVYGGEAHFDNMKAFFLGNGFTELYDQKTFINPAFVGTWGASDEDMFNRVHAILDSAGDEPCFILAFSVSNHSPWEYPQGRITPVGDPASVGNTVRYADWAIGQFFDRARKSDYWDDTVFLVTADHDVRVGGKQRIPLRHFHIPALILGGSVQPRLDDRVISQIDLPVTLLSLLGIEGEHPMIGFDLTDPEAGGRALMQYGDVYGLLQQQILTILEPGKPGSQYRYEGGDSYTPIEPADPAAVRCALAHALWPQQVYRDQVYTLPHMLKSRR</sequence>
<keyword evidence="12" id="KW-1185">Reference proteome</keyword>
<accession>Q2KVN8</accession>
<dbReference type="PIRSF" id="PIRSF005091">
    <property type="entry name" value="Mmb_sulf_HI1246"/>
    <property type="match status" value="1"/>
</dbReference>
<feature type="binding site" evidence="7">
    <location>
        <position position="436"/>
    </location>
    <ligand>
        <name>substrate</name>
    </ligand>
</feature>